<dbReference type="GO" id="GO:0071555">
    <property type="term" value="P:cell wall organization"/>
    <property type="evidence" value="ECO:0007669"/>
    <property type="project" value="UniProtKB-KW"/>
</dbReference>
<evidence type="ECO:0000313" key="8">
    <source>
        <dbReference type="Proteomes" id="UP000193200"/>
    </source>
</evidence>
<dbReference type="GO" id="GO:0000270">
    <property type="term" value="P:peptidoglycan metabolic process"/>
    <property type="evidence" value="ECO:0007669"/>
    <property type="project" value="UniProtKB-UniRule"/>
</dbReference>
<dbReference type="GO" id="GO:0005886">
    <property type="term" value="C:plasma membrane"/>
    <property type="evidence" value="ECO:0007669"/>
    <property type="project" value="UniProtKB-SubCell"/>
</dbReference>
<evidence type="ECO:0000256" key="1">
    <source>
        <dbReference type="ARBA" id="ARBA00022729"/>
    </source>
</evidence>
<dbReference type="GO" id="GO:0008932">
    <property type="term" value="F:lytic endotransglycosylase activity"/>
    <property type="evidence" value="ECO:0007669"/>
    <property type="project" value="UniProtKB-UniRule"/>
</dbReference>
<dbReference type="GO" id="GO:0042834">
    <property type="term" value="F:peptidoglycan binding"/>
    <property type="evidence" value="ECO:0007669"/>
    <property type="project" value="InterPro"/>
</dbReference>
<evidence type="ECO:0000313" key="7">
    <source>
        <dbReference type="EMBL" id="SLN54850.1"/>
    </source>
</evidence>
<dbReference type="PROSITE" id="PS51724">
    <property type="entry name" value="SPOR"/>
    <property type="match status" value="1"/>
</dbReference>
<gene>
    <name evidence="4" type="primary">rlpA</name>
    <name evidence="7" type="ORF">OCH7691_02340</name>
</gene>
<comment type="function">
    <text evidence="4">Lytic transglycosylase with a strong preference for naked glycan strands that lack stem peptides.</text>
</comment>
<dbReference type="Gene3D" id="2.40.40.10">
    <property type="entry name" value="RlpA-like domain"/>
    <property type="match status" value="1"/>
</dbReference>
<protein>
    <recommendedName>
        <fullName evidence="4">Endolytic peptidoglycan transglycosylase RlpA</fullName>
        <ecNumber evidence="4">4.2.2.-</ecNumber>
    </recommendedName>
</protein>
<dbReference type="EC" id="4.2.2.-" evidence="4"/>
<keyword evidence="3 4" id="KW-0961">Cell wall biogenesis/degradation</keyword>
<comment type="subcellular location">
    <subcellularLocation>
        <location evidence="4">Cell membrane</location>
        <topology evidence="4">Lipid-anchor</topology>
    </subcellularLocation>
</comment>
<dbReference type="RefSeq" id="WP_085883707.1">
    <property type="nucleotide sequence ID" value="NZ_FWFR01000002.1"/>
</dbReference>
<keyword evidence="4" id="KW-0449">Lipoprotein</keyword>
<evidence type="ECO:0000256" key="2">
    <source>
        <dbReference type="ARBA" id="ARBA00023239"/>
    </source>
</evidence>
<feature type="domain" description="SPOR" evidence="6">
    <location>
        <begin position="250"/>
        <end position="328"/>
    </location>
</feature>
<comment type="similarity">
    <text evidence="4 5">Belongs to the RlpA family.</text>
</comment>
<dbReference type="Pfam" id="PF05036">
    <property type="entry name" value="SPOR"/>
    <property type="match status" value="1"/>
</dbReference>
<keyword evidence="4" id="KW-0472">Membrane</keyword>
<dbReference type="PANTHER" id="PTHR34183:SF1">
    <property type="entry name" value="ENDOLYTIC PEPTIDOGLYCAN TRANSGLYCOSYLASE RLPA"/>
    <property type="match status" value="1"/>
</dbReference>
<keyword evidence="8" id="KW-1185">Reference proteome</keyword>
<dbReference type="InterPro" id="IPR036908">
    <property type="entry name" value="RlpA-like_sf"/>
</dbReference>
<dbReference type="CDD" id="cd22268">
    <property type="entry name" value="DPBB_RlpA-like"/>
    <property type="match status" value="1"/>
</dbReference>
<keyword evidence="4" id="KW-1003">Cell membrane</keyword>
<organism evidence="7 8">
    <name type="scientific">Oceanibacterium hippocampi</name>
    <dbReference type="NCBI Taxonomy" id="745714"/>
    <lineage>
        <taxon>Bacteria</taxon>
        <taxon>Pseudomonadati</taxon>
        <taxon>Pseudomonadota</taxon>
        <taxon>Alphaproteobacteria</taxon>
        <taxon>Sneathiellales</taxon>
        <taxon>Sneathiellaceae</taxon>
        <taxon>Oceanibacterium</taxon>
    </lineage>
</organism>
<dbReference type="EMBL" id="FWFR01000002">
    <property type="protein sequence ID" value="SLN54850.1"/>
    <property type="molecule type" value="Genomic_DNA"/>
</dbReference>
<name>A0A1Y5T8R8_9PROT</name>
<dbReference type="NCBIfam" id="TIGR00413">
    <property type="entry name" value="rlpA"/>
    <property type="match status" value="1"/>
</dbReference>
<evidence type="ECO:0000256" key="3">
    <source>
        <dbReference type="ARBA" id="ARBA00023316"/>
    </source>
</evidence>
<keyword evidence="2 4" id="KW-0456">Lyase</keyword>
<dbReference type="InterPro" id="IPR036680">
    <property type="entry name" value="SPOR-like_sf"/>
</dbReference>
<dbReference type="FunCoup" id="A0A1Y5T8R8">
    <property type="interactions" value="39"/>
</dbReference>
<dbReference type="SUPFAM" id="SSF50685">
    <property type="entry name" value="Barwin-like endoglucanases"/>
    <property type="match status" value="1"/>
</dbReference>
<dbReference type="Pfam" id="PF03330">
    <property type="entry name" value="DPBB_1"/>
    <property type="match status" value="1"/>
</dbReference>
<dbReference type="InParanoid" id="A0A1Y5T8R8"/>
<dbReference type="OrthoDB" id="9779128at2"/>
<keyword evidence="1" id="KW-0732">Signal</keyword>
<dbReference type="InterPro" id="IPR009009">
    <property type="entry name" value="RlpA-like_DPBB"/>
</dbReference>
<sequence>MYFDRFGSVAVAASFVLLLGGCAEFQLATHAAKNVFDDGEATASAPSGGQYKVGKPYQINGVWYYPKVDASYDETGIASWYGDDFHGLRTANGDSFDMNALTAAHKTLPMPTKVRVTNLENGRSLVVTVNDRGPFVAGRIIDVSRRTAQLLDFERQGTARVRVQLVRDGGDGGTVIAKPVTPEVERKAVAAAPRIDVASETLAPPSGVTTAPSTPVRRLPEPAAEQQVASIEATPPQGRATVAEQVTVMPIHPTALYVQAGAFSDYQNAERLRIRLGGFGRTEVTHVLIDDVDFYRVRIGPVASVDAADGLLVRVIGAGYPSARIVVD</sequence>
<evidence type="ECO:0000256" key="5">
    <source>
        <dbReference type="RuleBase" id="RU003495"/>
    </source>
</evidence>
<dbReference type="SUPFAM" id="SSF110997">
    <property type="entry name" value="Sporulation related repeat"/>
    <property type="match status" value="1"/>
</dbReference>
<proteinExistence type="inferred from homology"/>
<accession>A0A1Y5T8R8</accession>
<dbReference type="HAMAP" id="MF_02071">
    <property type="entry name" value="RlpA"/>
    <property type="match status" value="1"/>
</dbReference>
<dbReference type="InterPro" id="IPR012997">
    <property type="entry name" value="RplA"/>
</dbReference>
<dbReference type="PANTHER" id="PTHR34183">
    <property type="entry name" value="ENDOLYTIC PEPTIDOGLYCAN TRANSGLYCOSYLASE RLPA"/>
    <property type="match status" value="1"/>
</dbReference>
<evidence type="ECO:0000259" key="6">
    <source>
        <dbReference type="PROSITE" id="PS51724"/>
    </source>
</evidence>
<dbReference type="AlphaFoldDB" id="A0A1Y5T8R8"/>
<dbReference type="InterPro" id="IPR007730">
    <property type="entry name" value="SPOR-like_dom"/>
</dbReference>
<evidence type="ECO:0000256" key="4">
    <source>
        <dbReference type="HAMAP-Rule" id="MF_02071"/>
    </source>
</evidence>
<dbReference type="Gene3D" id="3.30.70.1070">
    <property type="entry name" value="Sporulation related repeat"/>
    <property type="match status" value="1"/>
</dbReference>
<keyword evidence="4" id="KW-0564">Palmitate</keyword>
<dbReference type="Proteomes" id="UP000193200">
    <property type="component" value="Unassembled WGS sequence"/>
</dbReference>
<dbReference type="InterPro" id="IPR034718">
    <property type="entry name" value="RlpA"/>
</dbReference>
<reference evidence="7 8" key="1">
    <citation type="submission" date="2017-03" db="EMBL/GenBank/DDBJ databases">
        <authorList>
            <person name="Afonso C.L."/>
            <person name="Miller P.J."/>
            <person name="Scott M.A."/>
            <person name="Spackman E."/>
            <person name="Goraichik I."/>
            <person name="Dimitrov K.M."/>
            <person name="Suarez D.L."/>
            <person name="Swayne D.E."/>
        </authorList>
    </citation>
    <scope>NUCLEOTIDE SEQUENCE [LARGE SCALE GENOMIC DNA]</scope>
    <source>
        <strain evidence="7 8">CECT 7691</strain>
    </source>
</reference>
<dbReference type="PROSITE" id="PS51257">
    <property type="entry name" value="PROKAR_LIPOPROTEIN"/>
    <property type="match status" value="1"/>
</dbReference>